<dbReference type="OrthoDB" id="9766983at2"/>
<evidence type="ECO:0000313" key="3">
    <source>
        <dbReference type="Proteomes" id="UP000318681"/>
    </source>
</evidence>
<proteinExistence type="predicted"/>
<dbReference type="Pfam" id="PF07969">
    <property type="entry name" value="Amidohydro_3"/>
    <property type="match status" value="1"/>
</dbReference>
<keyword evidence="3" id="KW-1185">Reference proteome</keyword>
<dbReference type="Proteomes" id="UP000318681">
    <property type="component" value="Unassembled WGS sequence"/>
</dbReference>
<sequence length="589" mass="63151">MHDMLIRGGTVVDGTGAAPFTADVAIADGRIVEVGRITAPARETIEADGAIVTPGFVDVHTHYDGQFLWDDTLEPSFSHGVTTAVGGNCGVGFAPVRVEHRAALIELMEGVEEIPGIVLNEGLDWRWQSFPDYLDRLAARHYTMDIASHITHAPLRVFVMGERALNHEAATADDITRMGQLVREAMDAGAIGVSGARVLEHLSSTGANVPGTFAADDELLGLAQAMGSSGHGTFQIIPLGANGDLMFDQTGAEGRRAEHDRIVRIAEAAGRPVTYSLLEFRADPDDWRMMIDESAKSLADGLRIHPQVGLRGVGAMTMLDGYHIFMLRPSYREIAHLPLAQRVVALREPGRRAAILNEQDDPSVVAADPKFAGFIAMLAGRIANIFPMTLPLDYEPGPERRLGALAAAAGVPMETYLYDHYAAGDGTNVCTSFMLNYAKGNLDATHDMLADPVTVGGLGDGGAHMKMICDSSYATFALTHWVRDRTRGPRLPLELVVRKLTSATADLYGLTDRGRIAVGQRADVNVIDHAALSLKMPRMAHDLPAGGMRLLQGSSGYLATMVAGTITRRNDAATGARPGRLIRSRPSAA</sequence>
<feature type="domain" description="Amidohydrolase 3" evidence="1">
    <location>
        <begin position="43"/>
        <end position="566"/>
    </location>
</feature>
<dbReference type="InterPro" id="IPR013108">
    <property type="entry name" value="Amidohydro_3"/>
</dbReference>
<dbReference type="InterPro" id="IPR011059">
    <property type="entry name" value="Metal-dep_hydrolase_composite"/>
</dbReference>
<organism evidence="2 3">
    <name type="scientific">Alterirhizorhabdus solaris</name>
    <dbReference type="NCBI Taxonomy" id="2529389"/>
    <lineage>
        <taxon>Bacteria</taxon>
        <taxon>Pseudomonadati</taxon>
        <taxon>Pseudomonadota</taxon>
        <taxon>Alphaproteobacteria</taxon>
        <taxon>Sphingomonadales</taxon>
        <taxon>Rhizorhabdaceae</taxon>
        <taxon>Alterirhizorhabdus</taxon>
    </lineage>
</organism>
<keyword evidence="2" id="KW-0378">Hydrolase</keyword>
<dbReference type="GO" id="GO:0016812">
    <property type="term" value="F:hydrolase activity, acting on carbon-nitrogen (but not peptide) bonds, in cyclic amides"/>
    <property type="evidence" value="ECO:0007669"/>
    <property type="project" value="TreeGrafter"/>
</dbReference>
<dbReference type="PANTHER" id="PTHR11647">
    <property type="entry name" value="HYDRANTOINASE/DIHYDROPYRIMIDINASE FAMILY MEMBER"/>
    <property type="match status" value="1"/>
</dbReference>
<accession>A0A558RBI2</accession>
<name>A0A558RBI2_9SPHN</name>
<comment type="caution">
    <text evidence="2">The sequence shown here is derived from an EMBL/GenBank/DDBJ whole genome shotgun (WGS) entry which is preliminary data.</text>
</comment>
<dbReference type="EMBL" id="VNIM01000007">
    <property type="protein sequence ID" value="TVV76736.1"/>
    <property type="molecule type" value="Genomic_DNA"/>
</dbReference>
<dbReference type="InterPro" id="IPR032466">
    <property type="entry name" value="Metal_Hydrolase"/>
</dbReference>
<dbReference type="SUPFAM" id="SSF51556">
    <property type="entry name" value="Metallo-dependent hydrolases"/>
    <property type="match status" value="1"/>
</dbReference>
<dbReference type="PANTHER" id="PTHR11647:SF1">
    <property type="entry name" value="COLLAPSIN RESPONSE MEDIATOR PROTEIN"/>
    <property type="match status" value="1"/>
</dbReference>
<dbReference type="SUPFAM" id="SSF51338">
    <property type="entry name" value="Composite domain of metallo-dependent hydrolases"/>
    <property type="match status" value="1"/>
</dbReference>
<protein>
    <submittedName>
        <fullName evidence="2">Amidohydrolase family protein</fullName>
    </submittedName>
</protein>
<gene>
    <name evidence="2" type="ORF">FOY91_03260</name>
</gene>
<dbReference type="AlphaFoldDB" id="A0A558RBI2"/>
<evidence type="ECO:0000259" key="1">
    <source>
        <dbReference type="Pfam" id="PF07969"/>
    </source>
</evidence>
<dbReference type="InterPro" id="IPR050378">
    <property type="entry name" value="Metallo-dep_Hydrolases_sf"/>
</dbReference>
<dbReference type="GO" id="GO:0005829">
    <property type="term" value="C:cytosol"/>
    <property type="evidence" value="ECO:0007669"/>
    <property type="project" value="TreeGrafter"/>
</dbReference>
<reference evidence="2 3" key="1">
    <citation type="submission" date="2019-07" db="EMBL/GenBank/DDBJ databases">
        <title>Sphingomonas solaris sp. nov., isolated from a solar panel from Boston, Massachusetts.</title>
        <authorList>
            <person name="Tanner K."/>
            <person name="Pascual J."/>
            <person name="Mancuso C."/>
            <person name="Pereto J."/>
            <person name="Khalil A."/>
            <person name="Vilanova C."/>
        </authorList>
    </citation>
    <scope>NUCLEOTIDE SEQUENCE [LARGE SCALE GENOMIC DNA]</scope>
    <source>
        <strain evidence="2 3">R4DWN</strain>
    </source>
</reference>
<evidence type="ECO:0000313" key="2">
    <source>
        <dbReference type="EMBL" id="TVV76736.1"/>
    </source>
</evidence>
<dbReference type="Gene3D" id="3.20.20.140">
    <property type="entry name" value="Metal-dependent hydrolases"/>
    <property type="match status" value="1"/>
</dbReference>
<dbReference type="RefSeq" id="WP_145148087.1">
    <property type="nucleotide sequence ID" value="NZ_VNIM01000007.1"/>
</dbReference>